<dbReference type="RefSeq" id="XP_031820981.1">
    <property type="nucleotide sequence ID" value="XM_031965121.1"/>
</dbReference>
<dbReference type="STRING" id="9305.ENSSHAP00000011651"/>
<keyword evidence="9" id="KW-0472">Membrane</keyword>
<evidence type="ECO:0000256" key="4">
    <source>
        <dbReference type="ARBA" id="ARBA00022692"/>
    </source>
</evidence>
<evidence type="ECO:0000313" key="17">
    <source>
        <dbReference type="Proteomes" id="UP000007648"/>
    </source>
</evidence>
<keyword evidence="4" id="KW-0812">Transmembrane</keyword>
<dbReference type="AlphaFoldDB" id="G3W896"/>
<dbReference type="eggNOG" id="KOG4343">
    <property type="taxonomic scope" value="Eukaryota"/>
</dbReference>
<keyword evidence="12" id="KW-0539">Nucleus</keyword>
<dbReference type="PANTHER" id="PTHR46164:SF2">
    <property type="entry name" value="CYCLIC AMP-DEPENDENT TRANSCRIPTION FACTOR ATF-6 BETA"/>
    <property type="match status" value="1"/>
</dbReference>
<comment type="subcellular location">
    <subcellularLocation>
        <location evidence="2">Endoplasmic reticulum membrane</location>
        <topology evidence="2">Single-pass membrane protein</topology>
    </subcellularLocation>
    <subcellularLocation>
        <location evidence="1">Nucleus</location>
    </subcellularLocation>
</comment>
<evidence type="ECO:0000256" key="8">
    <source>
        <dbReference type="ARBA" id="ARBA00023125"/>
    </source>
</evidence>
<dbReference type="SMART" id="SM00338">
    <property type="entry name" value="BRLZ"/>
    <property type="match status" value="1"/>
</dbReference>
<evidence type="ECO:0000256" key="10">
    <source>
        <dbReference type="ARBA" id="ARBA00023163"/>
    </source>
</evidence>
<dbReference type="InterPro" id="IPR046347">
    <property type="entry name" value="bZIP_sf"/>
</dbReference>
<dbReference type="PROSITE" id="PS50217">
    <property type="entry name" value="BZIP"/>
    <property type="match status" value="1"/>
</dbReference>
<feature type="domain" description="BZIP" evidence="15">
    <location>
        <begin position="281"/>
        <end position="344"/>
    </location>
</feature>
<keyword evidence="17" id="KW-1185">Reference proteome</keyword>
<feature type="compositionally biased region" description="Basic residues" evidence="14">
    <location>
        <begin position="480"/>
        <end position="502"/>
    </location>
</feature>
<gene>
    <name evidence="16" type="primary">ATF6B</name>
</gene>
<feature type="region of interest" description="Disordered" evidence="14">
    <location>
        <begin position="477"/>
        <end position="524"/>
    </location>
</feature>
<reference evidence="16" key="3">
    <citation type="submission" date="2025-09" db="UniProtKB">
        <authorList>
            <consortium name="Ensembl"/>
        </authorList>
    </citation>
    <scope>IDENTIFICATION</scope>
</reference>
<dbReference type="GO" id="GO:0030968">
    <property type="term" value="P:endoplasmic reticulum unfolded protein response"/>
    <property type="evidence" value="ECO:0007669"/>
    <property type="project" value="TreeGrafter"/>
</dbReference>
<dbReference type="InterPro" id="IPR004827">
    <property type="entry name" value="bZIP"/>
</dbReference>
<keyword evidence="13" id="KW-0175">Coiled coil</keyword>
<evidence type="ECO:0000256" key="2">
    <source>
        <dbReference type="ARBA" id="ARBA00004389"/>
    </source>
</evidence>
<keyword evidence="11" id="KW-0834">Unfolded protein response</keyword>
<dbReference type="SUPFAM" id="SSF57959">
    <property type="entry name" value="Leucine zipper domain"/>
    <property type="match status" value="1"/>
</dbReference>
<dbReference type="Pfam" id="PF00170">
    <property type="entry name" value="bZIP_1"/>
    <property type="match status" value="1"/>
</dbReference>
<keyword evidence="10" id="KW-0804">Transcription</keyword>
<dbReference type="Ensembl" id="ENSSHAT00000011747.2">
    <property type="protein sequence ID" value="ENSSHAP00000011651.2"/>
    <property type="gene ID" value="ENSSHAG00000010010.2"/>
</dbReference>
<dbReference type="HOGENOM" id="CLU_026136_0_0_1"/>
<feature type="compositionally biased region" description="Polar residues" evidence="14">
    <location>
        <begin position="643"/>
        <end position="652"/>
    </location>
</feature>
<feature type="coiled-coil region" evidence="13">
    <location>
        <begin position="306"/>
        <end position="340"/>
    </location>
</feature>
<feature type="compositionally biased region" description="Pro residues" evidence="14">
    <location>
        <begin position="503"/>
        <end position="517"/>
    </location>
</feature>
<dbReference type="PROSITE" id="PS00036">
    <property type="entry name" value="BZIP_BASIC"/>
    <property type="match status" value="1"/>
</dbReference>
<evidence type="ECO:0000256" key="9">
    <source>
        <dbReference type="ARBA" id="ARBA00023136"/>
    </source>
</evidence>
<evidence type="ECO:0000313" key="16">
    <source>
        <dbReference type="Ensembl" id="ENSSHAP00000011651.2"/>
    </source>
</evidence>
<evidence type="ECO:0000256" key="3">
    <source>
        <dbReference type="ARBA" id="ARBA00009050"/>
    </source>
</evidence>
<protein>
    <submittedName>
        <fullName evidence="16">Activating transcription factor 6 beta</fullName>
    </submittedName>
</protein>
<dbReference type="GO" id="GO:0005789">
    <property type="term" value="C:endoplasmic reticulum membrane"/>
    <property type="evidence" value="ECO:0007669"/>
    <property type="project" value="UniProtKB-SubCell"/>
</dbReference>
<feature type="region of interest" description="Disordered" evidence="14">
    <location>
        <begin position="149"/>
        <end position="178"/>
    </location>
</feature>
<dbReference type="CTD" id="1388"/>
<dbReference type="Gene3D" id="1.20.5.170">
    <property type="match status" value="1"/>
</dbReference>
<dbReference type="GeneID" id="100932966"/>
<evidence type="ECO:0000256" key="11">
    <source>
        <dbReference type="ARBA" id="ARBA00023230"/>
    </source>
</evidence>
<evidence type="ECO:0000256" key="6">
    <source>
        <dbReference type="ARBA" id="ARBA00022989"/>
    </source>
</evidence>
<keyword evidence="7" id="KW-0805">Transcription regulation</keyword>
<evidence type="ECO:0000256" key="12">
    <source>
        <dbReference type="ARBA" id="ARBA00023242"/>
    </source>
</evidence>
<keyword evidence="5" id="KW-0256">Endoplasmic reticulum</keyword>
<evidence type="ECO:0000256" key="5">
    <source>
        <dbReference type="ARBA" id="ARBA00022824"/>
    </source>
</evidence>
<dbReference type="Proteomes" id="UP000007648">
    <property type="component" value="Unassembled WGS sequence"/>
</dbReference>
<name>G3W896_SARHA</name>
<accession>G3W896</accession>
<comment type="similarity">
    <text evidence="3">Belongs to the bZIP family. ATF subfamily.</text>
</comment>
<keyword evidence="6" id="KW-1133">Transmembrane helix</keyword>
<keyword evidence="8" id="KW-0238">DNA-binding</keyword>
<dbReference type="CDD" id="cd14700">
    <property type="entry name" value="bZIP_ATF6"/>
    <property type="match status" value="1"/>
</dbReference>
<dbReference type="GO" id="GO:0000978">
    <property type="term" value="F:RNA polymerase II cis-regulatory region sequence-specific DNA binding"/>
    <property type="evidence" value="ECO:0007669"/>
    <property type="project" value="TreeGrafter"/>
</dbReference>
<feature type="region of interest" description="Disordered" evidence="14">
    <location>
        <begin position="619"/>
        <end position="660"/>
    </location>
</feature>
<evidence type="ECO:0000256" key="14">
    <source>
        <dbReference type="SAM" id="MobiDB-lite"/>
    </source>
</evidence>
<evidence type="ECO:0000259" key="15">
    <source>
        <dbReference type="PROSITE" id="PS50217"/>
    </source>
</evidence>
<dbReference type="GO" id="GO:0000981">
    <property type="term" value="F:DNA-binding transcription factor activity, RNA polymerase II-specific"/>
    <property type="evidence" value="ECO:0007669"/>
    <property type="project" value="TreeGrafter"/>
</dbReference>
<reference evidence="16" key="2">
    <citation type="submission" date="2025-08" db="UniProtKB">
        <authorList>
            <consortium name="Ensembl"/>
        </authorList>
    </citation>
    <scope>IDENTIFICATION</scope>
</reference>
<dbReference type="FunFam" id="1.20.5.170:FF:000041">
    <property type="entry name" value="Cyclic AMP-dependent transcription factor ATF-6 beta"/>
    <property type="match status" value="1"/>
</dbReference>
<evidence type="ECO:0000256" key="13">
    <source>
        <dbReference type="SAM" id="Coils"/>
    </source>
</evidence>
<proteinExistence type="inferred from homology"/>
<dbReference type="InterPro" id="IPR051882">
    <property type="entry name" value="ATF_bZIP_TF"/>
</dbReference>
<sequence length="660" mass="73213">MAAELLLLSEIADPTRFFADNLLSAEDWDRTLYNCLDEVTEDQVQLFRCLEQDVPFDSGSVDMNVNITSPEPPWDPLPIFPDLQVKSEPSSPSLSFESSLLFKEPLSQVSVGEEVLGVKIESPSSPHCLLGKVLKPSFGAVQISVGFTPDDPSDIQTKTESISSSSSPSSEASLLSEEFPSKPFVEEEALGLKKESPAPQLCLLGDVLTSPFGSVQINVGPNPDGPSVSSGSSVVLFQGPVQVQPPVGEGSASSTPRLERKSIVPAPVLGTPCLPEVDAKVLKRQQRMIKNRESACQSRRKKKEYLQGLEARLQVVLSDNQQLRRENAALRRRLEGLLAENSELKFGSGNRKVICVMVFLLFIAFNFGPVSINEVPPAPASPQMGREESWPQRHLLEFSEQGVVTGQDTQGIPLGHKESQPRPAAGQPYFKNLTTFSKGAKELFLRDLDQFFLSSDCRHFNRTESLRLADELSGWVQRHQSGRKRSSQLRKIREKQKFHQWKKPPPAWSVPPRPSGPPERDSVSQLQLYHHPRHPQPEFLDAIDRREDTFYVVSFRRDHLLLPAISHNKTSRPKMSLVMPAMTPNETLSGRGNTGDYEVMMQIECEVMDTRVIHIKSSTVPPSLRKQPPPPSGNASGNPLPSTPSSSRQTPHQPFYLGHP</sequence>
<organism evidence="16 17">
    <name type="scientific">Sarcophilus harrisii</name>
    <name type="common">Tasmanian devil</name>
    <name type="synonym">Sarcophilus laniarius</name>
    <dbReference type="NCBI Taxonomy" id="9305"/>
    <lineage>
        <taxon>Eukaryota</taxon>
        <taxon>Metazoa</taxon>
        <taxon>Chordata</taxon>
        <taxon>Craniata</taxon>
        <taxon>Vertebrata</taxon>
        <taxon>Euteleostomi</taxon>
        <taxon>Mammalia</taxon>
        <taxon>Metatheria</taxon>
        <taxon>Dasyuromorphia</taxon>
        <taxon>Dasyuridae</taxon>
        <taxon>Sarcophilus</taxon>
    </lineage>
</organism>
<dbReference type="GO" id="GO:0005634">
    <property type="term" value="C:nucleus"/>
    <property type="evidence" value="ECO:0007669"/>
    <property type="project" value="UniProtKB-SubCell"/>
</dbReference>
<reference evidence="16 17" key="1">
    <citation type="journal article" date="2011" name="Proc. Natl. Acad. Sci. U.S.A.">
        <title>Genetic diversity and population structure of the endangered marsupial Sarcophilus harrisii (Tasmanian devil).</title>
        <authorList>
            <person name="Miller W."/>
            <person name="Hayes V.M."/>
            <person name="Ratan A."/>
            <person name="Petersen D.C."/>
            <person name="Wittekindt N.E."/>
            <person name="Miller J."/>
            <person name="Walenz B."/>
            <person name="Knight J."/>
            <person name="Qi J."/>
            <person name="Zhao F."/>
            <person name="Wang Q."/>
            <person name="Bedoya-Reina O.C."/>
            <person name="Katiyar N."/>
            <person name="Tomsho L.P."/>
            <person name="Kasson L.M."/>
            <person name="Hardie R.A."/>
            <person name="Woodbridge P."/>
            <person name="Tindall E.A."/>
            <person name="Bertelsen M.F."/>
            <person name="Dixon D."/>
            <person name="Pyecroft S."/>
            <person name="Helgen K.M."/>
            <person name="Lesk A.M."/>
            <person name="Pringle T.H."/>
            <person name="Patterson N."/>
            <person name="Zhang Y."/>
            <person name="Kreiss A."/>
            <person name="Woods G.M."/>
            <person name="Jones M.E."/>
            <person name="Schuster S.C."/>
        </authorList>
    </citation>
    <scope>NUCLEOTIDE SEQUENCE [LARGE SCALE GENOMIC DNA]</scope>
</reference>
<evidence type="ECO:0000256" key="7">
    <source>
        <dbReference type="ARBA" id="ARBA00023015"/>
    </source>
</evidence>
<dbReference type="PANTHER" id="PTHR46164">
    <property type="entry name" value="ATF6, ISOFORM C"/>
    <property type="match status" value="1"/>
</dbReference>
<dbReference type="GeneTree" id="ENSGT00940000160798"/>
<feature type="compositionally biased region" description="Low complexity" evidence="14">
    <location>
        <begin position="160"/>
        <end position="178"/>
    </location>
</feature>
<evidence type="ECO:0000256" key="1">
    <source>
        <dbReference type="ARBA" id="ARBA00004123"/>
    </source>
</evidence>